<organism evidence="1 2">
    <name type="scientific">Aeromicrobium erythreum</name>
    <dbReference type="NCBI Taxonomy" id="2041"/>
    <lineage>
        <taxon>Bacteria</taxon>
        <taxon>Bacillati</taxon>
        <taxon>Actinomycetota</taxon>
        <taxon>Actinomycetes</taxon>
        <taxon>Propionibacteriales</taxon>
        <taxon>Nocardioidaceae</taxon>
        <taxon>Aeromicrobium</taxon>
    </lineage>
</organism>
<dbReference type="PANTHER" id="PTHR28004">
    <property type="entry name" value="ZGC:162816-RELATED"/>
    <property type="match status" value="1"/>
</dbReference>
<evidence type="ECO:0000313" key="2">
    <source>
        <dbReference type="Proteomes" id="UP000067689"/>
    </source>
</evidence>
<dbReference type="InterPro" id="IPR051466">
    <property type="entry name" value="D-amino_acid_metab_enzyme"/>
</dbReference>
<name>A0A0U3KEV2_9ACTN</name>
<dbReference type="AlphaFoldDB" id="A0A0U3KEV2"/>
<dbReference type="STRING" id="2041.AERYTH_01910"/>
<accession>A0A0U3KEV2</accession>
<dbReference type="SUPFAM" id="SSF51419">
    <property type="entry name" value="PLP-binding barrel"/>
    <property type="match status" value="1"/>
</dbReference>
<reference evidence="1 2" key="1">
    <citation type="journal article" date="1991" name="Int. J. Syst. Bacteriol.">
        <title>Description of the erythromycin-producing bacterium Arthrobacter sp. strain NRRL B-3381 as Aeromicrobium erythreum gen. nov., sp. nov.</title>
        <authorList>
            <person name="Miller E.S."/>
            <person name="Woese C.R."/>
            <person name="Brenner S."/>
        </authorList>
    </citation>
    <scope>NUCLEOTIDE SEQUENCE [LARGE SCALE GENOMIC DNA]</scope>
    <source>
        <strain evidence="1 2">AR18</strain>
    </source>
</reference>
<dbReference type="Proteomes" id="UP000067689">
    <property type="component" value="Chromosome"/>
</dbReference>
<protein>
    <submittedName>
        <fullName evidence="1">Alanine racemase</fullName>
    </submittedName>
</protein>
<dbReference type="RefSeq" id="WP_067861199.1">
    <property type="nucleotide sequence ID" value="NZ_CP011502.1"/>
</dbReference>
<dbReference type="Gene3D" id="3.20.20.10">
    <property type="entry name" value="Alanine racemase"/>
    <property type="match status" value="1"/>
</dbReference>
<dbReference type="GO" id="GO:0008721">
    <property type="term" value="F:D-serine ammonia-lyase activity"/>
    <property type="evidence" value="ECO:0007669"/>
    <property type="project" value="TreeGrafter"/>
</dbReference>
<dbReference type="GO" id="GO:0036088">
    <property type="term" value="P:D-serine catabolic process"/>
    <property type="evidence" value="ECO:0007669"/>
    <property type="project" value="TreeGrafter"/>
</dbReference>
<gene>
    <name evidence="1" type="ORF">AERYTH_01910</name>
</gene>
<keyword evidence="2" id="KW-1185">Reference proteome</keyword>
<dbReference type="OrthoDB" id="2445260at2"/>
<dbReference type="PATRIC" id="fig|2041.4.peg.410"/>
<dbReference type="PANTHER" id="PTHR28004:SF2">
    <property type="entry name" value="D-SERINE DEHYDRATASE"/>
    <property type="match status" value="1"/>
</dbReference>
<proteinExistence type="predicted"/>
<dbReference type="EMBL" id="CP011502">
    <property type="protein sequence ID" value="ALX03539.1"/>
    <property type="molecule type" value="Genomic_DNA"/>
</dbReference>
<dbReference type="KEGG" id="aer:AERYTH_01910"/>
<evidence type="ECO:0000313" key="1">
    <source>
        <dbReference type="EMBL" id="ALX03539.1"/>
    </source>
</evidence>
<dbReference type="InterPro" id="IPR029066">
    <property type="entry name" value="PLP-binding_barrel"/>
</dbReference>
<sequence length="397" mass="42088">MTGPFSRLLSATAARSAPLAVLDEPALWANADDLVRRAGGVPVRVASKSVRVRSVLERTLARPGFAGVMTYSLAESCWLVDEGVTDDVLLAYPTVDRAGLLALTEPGEAGERRRAAITLMVDSEEGLDAIQRVVGGSHPTLRICLDVDASLRPGALGIHPVHLGVRRSPVHTARQAAGVARRLAARSGFQLVGVMFYDAQVAGLPDTSAAVRVVKRLSTTELAHRRRAVVEAVSQHADLQLVNAGGTGSLEVTGADPTVTELTAGSGLFTPTLFDRYDAFEARPAAYIVLDVVRRPAKDVATCFAGGYTASGPAQANRMPTPVWPEGLSLVGTEGVGEVQTPVRGKAARHLRIGERVVFRHAKAGEMCERFDTVTLVDDAGRAETVPTYRGEGKNFG</sequence>